<feature type="non-terminal residue" evidence="1">
    <location>
        <position position="1"/>
    </location>
</feature>
<protein>
    <submittedName>
        <fullName evidence="1">Uncharacterized protein</fullName>
    </submittedName>
</protein>
<name>A0ACB8RP30_9AGAM</name>
<organism evidence="1 2">
    <name type="scientific">Auriscalpium vulgare</name>
    <dbReference type="NCBI Taxonomy" id="40419"/>
    <lineage>
        <taxon>Eukaryota</taxon>
        <taxon>Fungi</taxon>
        <taxon>Dikarya</taxon>
        <taxon>Basidiomycota</taxon>
        <taxon>Agaricomycotina</taxon>
        <taxon>Agaricomycetes</taxon>
        <taxon>Russulales</taxon>
        <taxon>Auriscalpiaceae</taxon>
        <taxon>Auriscalpium</taxon>
    </lineage>
</organism>
<reference evidence="1" key="1">
    <citation type="submission" date="2021-02" db="EMBL/GenBank/DDBJ databases">
        <authorList>
            <consortium name="DOE Joint Genome Institute"/>
            <person name="Ahrendt S."/>
            <person name="Looney B.P."/>
            <person name="Miyauchi S."/>
            <person name="Morin E."/>
            <person name="Drula E."/>
            <person name="Courty P.E."/>
            <person name="Chicoki N."/>
            <person name="Fauchery L."/>
            <person name="Kohler A."/>
            <person name="Kuo A."/>
            <person name="Labutti K."/>
            <person name="Pangilinan J."/>
            <person name="Lipzen A."/>
            <person name="Riley R."/>
            <person name="Andreopoulos W."/>
            <person name="He G."/>
            <person name="Johnson J."/>
            <person name="Barry K.W."/>
            <person name="Grigoriev I.V."/>
            <person name="Nagy L."/>
            <person name="Hibbett D."/>
            <person name="Henrissat B."/>
            <person name="Matheny P.B."/>
            <person name="Labbe J."/>
            <person name="Martin F."/>
        </authorList>
    </citation>
    <scope>NUCLEOTIDE SEQUENCE</scope>
    <source>
        <strain evidence="1">FP105234-sp</strain>
    </source>
</reference>
<keyword evidence="2" id="KW-1185">Reference proteome</keyword>
<reference evidence="1" key="2">
    <citation type="journal article" date="2022" name="New Phytol.">
        <title>Evolutionary transition to the ectomycorrhizal habit in the genomes of a hyperdiverse lineage of mushroom-forming fungi.</title>
        <authorList>
            <person name="Looney B."/>
            <person name="Miyauchi S."/>
            <person name="Morin E."/>
            <person name="Drula E."/>
            <person name="Courty P.E."/>
            <person name="Kohler A."/>
            <person name="Kuo A."/>
            <person name="LaButti K."/>
            <person name="Pangilinan J."/>
            <person name="Lipzen A."/>
            <person name="Riley R."/>
            <person name="Andreopoulos W."/>
            <person name="He G."/>
            <person name="Johnson J."/>
            <person name="Nolan M."/>
            <person name="Tritt A."/>
            <person name="Barry K.W."/>
            <person name="Grigoriev I.V."/>
            <person name="Nagy L.G."/>
            <person name="Hibbett D."/>
            <person name="Henrissat B."/>
            <person name="Matheny P.B."/>
            <person name="Labbe J."/>
            <person name="Martin F.M."/>
        </authorList>
    </citation>
    <scope>NUCLEOTIDE SEQUENCE</scope>
    <source>
        <strain evidence="1">FP105234-sp</strain>
    </source>
</reference>
<evidence type="ECO:0000313" key="1">
    <source>
        <dbReference type="EMBL" id="KAI0045263.1"/>
    </source>
</evidence>
<sequence length="128" mass="14664">GCMRCGPKDLPYCCDLCNPEHFADFACVDIVKPPGQPRRSKVDTQYTASHEEKDLKASLLEWRSQRAQEIFGAVHYKNFGPNLFMPATIVQRIVDCAHSHKLATCSDLFRQTKWHQAHQHGDELLRLI</sequence>
<gene>
    <name evidence="1" type="ORF">FA95DRAFT_1461024</name>
</gene>
<evidence type="ECO:0000313" key="2">
    <source>
        <dbReference type="Proteomes" id="UP000814033"/>
    </source>
</evidence>
<comment type="caution">
    <text evidence="1">The sequence shown here is derived from an EMBL/GenBank/DDBJ whole genome shotgun (WGS) entry which is preliminary data.</text>
</comment>
<dbReference type="Proteomes" id="UP000814033">
    <property type="component" value="Unassembled WGS sequence"/>
</dbReference>
<proteinExistence type="predicted"/>
<feature type="non-terminal residue" evidence="1">
    <location>
        <position position="128"/>
    </location>
</feature>
<dbReference type="EMBL" id="MU275956">
    <property type="protein sequence ID" value="KAI0045263.1"/>
    <property type="molecule type" value="Genomic_DNA"/>
</dbReference>
<accession>A0ACB8RP30</accession>